<name>J5SN28_TRIAS</name>
<sequence>MPAFTHDPSPPVYTPSTPLPKKGAIAMPANPNASLASLESLDGLERRQAEIDREDELDEIRREILHLNTRLDTLLSTQFLRALDRMASARTYNAHASSSTTPMGTSPPQQAASPPPSSSTPPNNTNPARTSVPPGRPDRLLIHFEQLQMMREERLAMEKKREAAFRRKEQKRRQEDDRTRRWAESGGSDTDHRPFDYDSHHVSGKTDEGTYSDPNATMDLRARESRERIIAAWEGMRKIREGPSSYRGGTGGASALSAPRPPVIGPVPTAVKVRSSSGSARPPASARERRGPLYGRTC</sequence>
<evidence type="ECO:0000256" key="1">
    <source>
        <dbReference type="SAM" id="MobiDB-lite"/>
    </source>
</evidence>
<dbReference type="VEuPathDB" id="FungiDB:A1Q1_04836"/>
<feature type="compositionally biased region" description="Low complexity" evidence="1">
    <location>
        <begin position="274"/>
        <end position="285"/>
    </location>
</feature>
<proteinExistence type="predicted"/>
<dbReference type="Proteomes" id="UP000002748">
    <property type="component" value="Unassembled WGS sequence"/>
</dbReference>
<feature type="region of interest" description="Disordered" evidence="1">
    <location>
        <begin position="161"/>
        <end position="216"/>
    </location>
</feature>
<feature type="region of interest" description="Disordered" evidence="1">
    <location>
        <begin position="93"/>
        <end position="137"/>
    </location>
</feature>
<evidence type="ECO:0000313" key="2">
    <source>
        <dbReference type="EMBL" id="EJT46541.1"/>
    </source>
</evidence>
<organism evidence="2 3">
    <name type="scientific">Trichosporon asahii var. asahii (strain ATCC 90039 / CBS 2479 / JCM 2466 / KCTC 7840 / NBRC 103889/ NCYC 2677 / UAMH 7654)</name>
    <name type="common">Yeast</name>
    <dbReference type="NCBI Taxonomy" id="1186058"/>
    <lineage>
        <taxon>Eukaryota</taxon>
        <taxon>Fungi</taxon>
        <taxon>Dikarya</taxon>
        <taxon>Basidiomycota</taxon>
        <taxon>Agaricomycotina</taxon>
        <taxon>Tremellomycetes</taxon>
        <taxon>Trichosporonales</taxon>
        <taxon>Trichosporonaceae</taxon>
        <taxon>Trichosporon</taxon>
    </lineage>
</organism>
<evidence type="ECO:0000313" key="3">
    <source>
        <dbReference type="Proteomes" id="UP000002748"/>
    </source>
</evidence>
<dbReference type="KEGG" id="tasa:A1Q1_04836"/>
<comment type="caution">
    <text evidence="2">The sequence shown here is derived from an EMBL/GenBank/DDBJ whole genome shotgun (WGS) entry which is preliminary data.</text>
</comment>
<dbReference type="AlphaFoldDB" id="J5SN28"/>
<reference evidence="2 3" key="1">
    <citation type="journal article" date="2012" name="Eukaryot. Cell">
        <title>Draft genome sequence of CBS 2479, the standard type strain of Trichosporon asahii.</title>
        <authorList>
            <person name="Yang R.Y."/>
            <person name="Li H.T."/>
            <person name="Zhu H."/>
            <person name="Zhou G.P."/>
            <person name="Wang M."/>
            <person name="Wang L."/>
        </authorList>
    </citation>
    <scope>NUCLEOTIDE SEQUENCE [LARGE SCALE GENOMIC DNA]</scope>
    <source>
        <strain evidence="3">ATCC 90039 / CBS 2479 / JCM 2466 / KCTC 7840 / NCYC 2677 / UAMH 7654</strain>
    </source>
</reference>
<accession>J5SN28</accession>
<dbReference type="HOGENOM" id="CLU_934424_0_0_1"/>
<dbReference type="GeneID" id="25988348"/>
<dbReference type="RefSeq" id="XP_014178549.1">
    <property type="nucleotide sequence ID" value="XM_014323074.1"/>
</dbReference>
<feature type="region of interest" description="Disordered" evidence="1">
    <location>
        <begin position="1"/>
        <end position="23"/>
    </location>
</feature>
<feature type="region of interest" description="Disordered" evidence="1">
    <location>
        <begin position="241"/>
        <end position="298"/>
    </location>
</feature>
<feature type="compositionally biased region" description="Low complexity" evidence="1">
    <location>
        <begin position="97"/>
        <end position="112"/>
    </location>
</feature>
<protein>
    <submittedName>
        <fullName evidence="2">Uncharacterized protein</fullName>
    </submittedName>
</protein>
<dbReference type="EMBL" id="ALBS01000284">
    <property type="protein sequence ID" value="EJT46541.1"/>
    <property type="molecule type" value="Genomic_DNA"/>
</dbReference>
<feature type="compositionally biased region" description="Basic and acidic residues" evidence="1">
    <location>
        <begin position="161"/>
        <end position="208"/>
    </location>
</feature>
<gene>
    <name evidence="2" type="ORF">A1Q1_04836</name>
</gene>